<dbReference type="AlphaFoldDB" id="A0A182J4G6"/>
<feature type="domain" description="FLYWCH-type" evidence="5">
    <location>
        <begin position="140"/>
        <end position="201"/>
    </location>
</feature>
<feature type="domain" description="FLYWCH-type" evidence="5">
    <location>
        <begin position="272"/>
        <end position="333"/>
    </location>
</feature>
<keyword evidence="1" id="KW-0479">Metal-binding</keyword>
<feature type="compositionally biased region" description="Basic and acidic residues" evidence="4">
    <location>
        <begin position="387"/>
        <end position="397"/>
    </location>
</feature>
<organism evidence="6">
    <name type="scientific">Anopheles atroparvus</name>
    <name type="common">European mosquito</name>
    <dbReference type="NCBI Taxonomy" id="41427"/>
    <lineage>
        <taxon>Eukaryota</taxon>
        <taxon>Metazoa</taxon>
        <taxon>Ecdysozoa</taxon>
        <taxon>Arthropoda</taxon>
        <taxon>Hexapoda</taxon>
        <taxon>Insecta</taxon>
        <taxon>Pterygota</taxon>
        <taxon>Neoptera</taxon>
        <taxon>Endopterygota</taxon>
        <taxon>Diptera</taxon>
        <taxon>Nematocera</taxon>
        <taxon>Culicoidea</taxon>
        <taxon>Culicidae</taxon>
        <taxon>Anophelinae</taxon>
        <taxon>Anopheles</taxon>
    </lineage>
</organism>
<feature type="domain" description="FLYWCH-type" evidence="5">
    <location>
        <begin position="226"/>
        <end position="260"/>
    </location>
</feature>
<keyword evidence="2" id="KW-0863">Zinc-finger</keyword>
<dbReference type="PANTHER" id="PTHR31665:SF0">
    <property type="entry name" value="FLYWCH FAMILY MEMBER 2"/>
    <property type="match status" value="1"/>
</dbReference>
<dbReference type="VEuPathDB" id="VectorBase:AATE011163"/>
<accession>A0A182J4G6</accession>
<dbReference type="InterPro" id="IPR040312">
    <property type="entry name" value="FWCH1/FWCH2"/>
</dbReference>
<dbReference type="EnsemblMetazoa" id="AATE011163-RA">
    <property type="protein sequence ID" value="AATE011163-PA.1"/>
    <property type="gene ID" value="AATE011163"/>
</dbReference>
<feature type="region of interest" description="Disordered" evidence="4">
    <location>
        <begin position="387"/>
        <end position="410"/>
    </location>
</feature>
<dbReference type="Pfam" id="PF04500">
    <property type="entry name" value="FLYWCH"/>
    <property type="match status" value="5"/>
</dbReference>
<dbReference type="GO" id="GO:0008270">
    <property type="term" value="F:zinc ion binding"/>
    <property type="evidence" value="ECO:0007669"/>
    <property type="project" value="UniProtKB-KW"/>
</dbReference>
<evidence type="ECO:0000256" key="4">
    <source>
        <dbReference type="SAM" id="MobiDB-lite"/>
    </source>
</evidence>
<dbReference type="STRING" id="41427.A0A182J4G6"/>
<evidence type="ECO:0000259" key="5">
    <source>
        <dbReference type="Pfam" id="PF04500"/>
    </source>
</evidence>
<dbReference type="Gene3D" id="2.20.25.240">
    <property type="match status" value="5"/>
</dbReference>
<protein>
    <recommendedName>
        <fullName evidence="5">FLYWCH-type domain-containing protein</fullName>
    </recommendedName>
</protein>
<name>A0A182J4G6_ANOAO</name>
<keyword evidence="3" id="KW-0862">Zinc</keyword>
<evidence type="ECO:0000256" key="2">
    <source>
        <dbReference type="ARBA" id="ARBA00022771"/>
    </source>
</evidence>
<sequence length="410" mass="47743">MTVDAWYEVKKSAIQFTKTQRHRTMLNFSGYRFVQNRQSTKNIFWRCSRYVKHGCRASCVTAKDSAGDYLIRLSGAPHTHAPEIPERSGLLGGPVRVKDAESGCAEFGTLNKKRKKKRVKDTERDTTVMGECGEEAKFGTSQRGALKLIYRDFEYIKDRDFPGSTNWRCSLFKRLNCRARAITKMINGKTYVRPTNHQHNHTANVYRKVQKPAPNQQGSDRAVFGTTRRGNLMLLYDGYGYVREKQKGPISNWKCAMHSKFRWTFVPAALGKTRRGQMKLFYGGNAFTRDRKSMKTCNWKCSLFTKYRCRARAVTKEINGVVHVKVTNDIHFHPREEYMTSIKRRNKTFENGARVNWKCRFYHRLQCKARAMTMKIDGCEYVKVTKGEHSHPKEEKTGRRKRKIKQERSV</sequence>
<reference evidence="6" key="1">
    <citation type="submission" date="2022-08" db="UniProtKB">
        <authorList>
            <consortium name="EnsemblMetazoa"/>
        </authorList>
    </citation>
    <scope>IDENTIFICATION</scope>
    <source>
        <strain evidence="6">EBRO</strain>
    </source>
</reference>
<feature type="domain" description="FLYWCH-type" evidence="5">
    <location>
        <begin position="16"/>
        <end position="80"/>
    </location>
</feature>
<feature type="compositionally biased region" description="Basic residues" evidence="4">
    <location>
        <begin position="398"/>
        <end position="410"/>
    </location>
</feature>
<feature type="domain" description="FLYWCH-type" evidence="5">
    <location>
        <begin position="345"/>
        <end position="391"/>
    </location>
</feature>
<proteinExistence type="predicted"/>
<dbReference type="InterPro" id="IPR007588">
    <property type="entry name" value="Znf_FLYWCH"/>
</dbReference>
<evidence type="ECO:0000256" key="1">
    <source>
        <dbReference type="ARBA" id="ARBA00022723"/>
    </source>
</evidence>
<dbReference type="PANTHER" id="PTHR31665">
    <property type="entry name" value="FLYWCH FAMILY MEMBER 2-RELATED"/>
    <property type="match status" value="1"/>
</dbReference>
<evidence type="ECO:0000313" key="6">
    <source>
        <dbReference type="EnsemblMetazoa" id="AATE011163-PA.1"/>
    </source>
</evidence>
<evidence type="ECO:0000256" key="3">
    <source>
        <dbReference type="ARBA" id="ARBA00022833"/>
    </source>
</evidence>